<gene>
    <name evidence="4" type="ORF">GBAR_LOCUS31171</name>
</gene>
<proteinExistence type="predicted"/>
<dbReference type="SUPFAM" id="SSF53335">
    <property type="entry name" value="S-adenosyl-L-methionine-dependent methyltransferases"/>
    <property type="match status" value="1"/>
</dbReference>
<dbReference type="Proteomes" id="UP001174909">
    <property type="component" value="Unassembled WGS sequence"/>
</dbReference>
<dbReference type="CDD" id="cd02440">
    <property type="entry name" value="AdoMet_MTases"/>
    <property type="match status" value="1"/>
</dbReference>
<evidence type="ECO:0000313" key="4">
    <source>
        <dbReference type="EMBL" id="CAI8057209.1"/>
    </source>
</evidence>
<dbReference type="GO" id="GO:0070402">
    <property type="term" value="F:NADPH binding"/>
    <property type="evidence" value="ECO:0007669"/>
    <property type="project" value="TreeGrafter"/>
</dbReference>
<dbReference type="GO" id="GO:0016651">
    <property type="term" value="F:oxidoreductase activity, acting on NAD(P)H"/>
    <property type="evidence" value="ECO:0007669"/>
    <property type="project" value="TreeGrafter"/>
</dbReference>
<dbReference type="SMART" id="SM00829">
    <property type="entry name" value="PKS_ER"/>
    <property type="match status" value="1"/>
</dbReference>
<dbReference type="Pfam" id="PF08240">
    <property type="entry name" value="ADH_N"/>
    <property type="match status" value="1"/>
</dbReference>
<dbReference type="EMBL" id="CASHTH010004428">
    <property type="protein sequence ID" value="CAI8057209.1"/>
    <property type="molecule type" value="Genomic_DNA"/>
</dbReference>
<reference evidence="4" key="1">
    <citation type="submission" date="2023-03" db="EMBL/GenBank/DDBJ databases">
        <authorList>
            <person name="Steffen K."/>
            <person name="Cardenas P."/>
        </authorList>
    </citation>
    <scope>NUCLEOTIDE SEQUENCE</scope>
</reference>
<protein>
    <submittedName>
        <fullName evidence="4">Quinone oxidoreductase</fullName>
    </submittedName>
</protein>
<dbReference type="InterPro" id="IPR020843">
    <property type="entry name" value="ER"/>
</dbReference>
<sequence>MKALRIEEYGSVEVLEWKDTPEPTPSPHQVLIKVDAAGVNYADIMRRQGNYPGPDLPATLGLEAAGTIRALGSDVTEGRLAVGQRVMAMGPQGQAEYVAVNHNFVFPGGQRPPASCFSRHPRQGHPDPVSIAAEQYAAVHDAALAADRFADHRRRADHWADIAEMFRLDPHREWDQSLHAIAGYLRPSDVLLDVGGGAGRISLALAGQVREVALVEPSEGMRGQFVASRDEAGISNARVSPDWWMESAETGDVAVTSDVTYFVRDIVPFLAKLHNAAARRVIISIWRPTPGDMDNELRRVLFDERPPPWPGLPELAAVLWEMGLLPEIRPVDEPPWWIPETAGGLSQEQAVDLAMRRLEQDDEPTRRQVADNLDRLFERGPDDLSPRWLGHARAVLLTWATHGRPLD</sequence>
<evidence type="ECO:0000259" key="3">
    <source>
        <dbReference type="SMART" id="SM00829"/>
    </source>
</evidence>
<dbReference type="InterPro" id="IPR013154">
    <property type="entry name" value="ADH-like_N"/>
</dbReference>
<evidence type="ECO:0000256" key="1">
    <source>
        <dbReference type="ARBA" id="ARBA00022857"/>
    </source>
</evidence>
<dbReference type="Gene3D" id="3.40.50.150">
    <property type="entry name" value="Vaccinia Virus protein VP39"/>
    <property type="match status" value="1"/>
</dbReference>
<organism evidence="4 5">
    <name type="scientific">Geodia barretti</name>
    <name type="common">Barrett's horny sponge</name>
    <dbReference type="NCBI Taxonomy" id="519541"/>
    <lineage>
        <taxon>Eukaryota</taxon>
        <taxon>Metazoa</taxon>
        <taxon>Porifera</taxon>
        <taxon>Demospongiae</taxon>
        <taxon>Heteroscleromorpha</taxon>
        <taxon>Tetractinellida</taxon>
        <taxon>Astrophorina</taxon>
        <taxon>Geodiidae</taxon>
        <taxon>Geodia</taxon>
    </lineage>
</organism>
<comment type="caution">
    <text evidence="4">The sequence shown here is derived from an EMBL/GenBank/DDBJ whole genome shotgun (WGS) entry which is preliminary data.</text>
</comment>
<name>A0AA35TZN4_GEOBA</name>
<keyword evidence="2" id="KW-0560">Oxidoreductase</keyword>
<evidence type="ECO:0000256" key="2">
    <source>
        <dbReference type="ARBA" id="ARBA00023002"/>
    </source>
</evidence>
<keyword evidence="5" id="KW-1185">Reference proteome</keyword>
<dbReference type="InterPro" id="IPR011032">
    <property type="entry name" value="GroES-like_sf"/>
</dbReference>
<accession>A0AA35TZN4</accession>
<dbReference type="Gene3D" id="3.90.180.10">
    <property type="entry name" value="Medium-chain alcohol dehydrogenases, catalytic domain"/>
    <property type="match status" value="1"/>
</dbReference>
<feature type="domain" description="Enoyl reductase (ER)" evidence="3">
    <location>
        <begin position="10"/>
        <end position="227"/>
    </location>
</feature>
<dbReference type="InterPro" id="IPR029063">
    <property type="entry name" value="SAM-dependent_MTases_sf"/>
</dbReference>
<dbReference type="Pfam" id="PF13489">
    <property type="entry name" value="Methyltransf_23"/>
    <property type="match status" value="1"/>
</dbReference>
<dbReference type="AlphaFoldDB" id="A0AA35TZN4"/>
<keyword evidence="1" id="KW-0521">NADP</keyword>
<dbReference type="SUPFAM" id="SSF50129">
    <property type="entry name" value="GroES-like"/>
    <property type="match status" value="1"/>
</dbReference>
<dbReference type="PANTHER" id="PTHR48106">
    <property type="entry name" value="QUINONE OXIDOREDUCTASE PIG3-RELATED"/>
    <property type="match status" value="1"/>
</dbReference>
<evidence type="ECO:0000313" key="5">
    <source>
        <dbReference type="Proteomes" id="UP001174909"/>
    </source>
</evidence>